<gene>
    <name evidence="3" type="ORF">NMU02_05850</name>
</gene>
<evidence type="ECO:0000259" key="1">
    <source>
        <dbReference type="Pfam" id="PF00534"/>
    </source>
</evidence>
<dbReference type="EMBL" id="JANDHW010000004">
    <property type="protein sequence ID" value="MCP9611611.1"/>
    <property type="molecule type" value="Genomic_DNA"/>
</dbReference>
<sequence length="364" mass="41886">MKLLMFIPSMRGGGAERVMAVLCNGLSQRGHEVVLSTDLSEGIKYPLDSRIKLVALTERKYRKSLYGKISYNFYFYRRIRKIIKEIRPDAVISFLYILNPKVILASRGLHIPVISSEHTNFKVKRTWLKTIRREYINKLADRVTILTKADFDYVGAKLKNKVIVPDPLPFLPPEKDCDRKKVILAVGYLNRYKEKGFDRLIETWSHIAHKYPDWKLCIAGTGNSESVNNLQQLCVRYKVDDRVQFPGFIDDMQSFYQRASIFVLPSQYEGFSMALIEAMSQGCAAVSLNCPSGPEEIISNWEDGILVGADDFGALEENISYLIEDENLRKKLSHNAIKNMQRYSVENIMNIWENLLREVVEKKA</sequence>
<dbReference type="Pfam" id="PF00534">
    <property type="entry name" value="Glycos_transf_1"/>
    <property type="match status" value="1"/>
</dbReference>
<dbReference type="Gene3D" id="3.40.50.2000">
    <property type="entry name" value="Glycogen Phosphorylase B"/>
    <property type="match status" value="2"/>
</dbReference>
<dbReference type="PANTHER" id="PTHR12526:SF630">
    <property type="entry name" value="GLYCOSYLTRANSFERASE"/>
    <property type="match status" value="1"/>
</dbReference>
<comment type="caution">
    <text evidence="3">The sequence shown here is derived from an EMBL/GenBank/DDBJ whole genome shotgun (WGS) entry which is preliminary data.</text>
</comment>
<dbReference type="InterPro" id="IPR028098">
    <property type="entry name" value="Glyco_trans_4-like_N"/>
</dbReference>
<dbReference type="SUPFAM" id="SSF53756">
    <property type="entry name" value="UDP-Glycosyltransferase/glycogen phosphorylase"/>
    <property type="match status" value="1"/>
</dbReference>
<evidence type="ECO:0000313" key="4">
    <source>
        <dbReference type="Proteomes" id="UP001205603"/>
    </source>
</evidence>
<protein>
    <submittedName>
        <fullName evidence="3">Glycosyltransferase family 4 protein</fullName>
    </submittedName>
</protein>
<keyword evidence="4" id="KW-1185">Reference proteome</keyword>
<name>A0ABT1MGV8_9BACT</name>
<dbReference type="Pfam" id="PF13439">
    <property type="entry name" value="Glyco_transf_4"/>
    <property type="match status" value="1"/>
</dbReference>
<dbReference type="Proteomes" id="UP001205603">
    <property type="component" value="Unassembled WGS sequence"/>
</dbReference>
<dbReference type="InterPro" id="IPR001296">
    <property type="entry name" value="Glyco_trans_1"/>
</dbReference>
<proteinExistence type="predicted"/>
<dbReference type="CDD" id="cd03820">
    <property type="entry name" value="GT4_AmsD-like"/>
    <property type="match status" value="1"/>
</dbReference>
<feature type="domain" description="Glycosyltransferase subfamily 4-like N-terminal" evidence="2">
    <location>
        <begin position="13"/>
        <end position="153"/>
    </location>
</feature>
<accession>A0ABT1MGV8</accession>
<feature type="domain" description="Glycosyl transferase family 1" evidence="1">
    <location>
        <begin position="178"/>
        <end position="338"/>
    </location>
</feature>
<evidence type="ECO:0000259" key="2">
    <source>
        <dbReference type="Pfam" id="PF13439"/>
    </source>
</evidence>
<organism evidence="3 4">
    <name type="scientific">Coprobacter tertius</name>
    <dbReference type="NCBI Taxonomy" id="2944915"/>
    <lineage>
        <taxon>Bacteria</taxon>
        <taxon>Pseudomonadati</taxon>
        <taxon>Bacteroidota</taxon>
        <taxon>Bacteroidia</taxon>
        <taxon>Bacteroidales</taxon>
        <taxon>Barnesiellaceae</taxon>
        <taxon>Coprobacter</taxon>
    </lineage>
</organism>
<evidence type="ECO:0000313" key="3">
    <source>
        <dbReference type="EMBL" id="MCP9611611.1"/>
    </source>
</evidence>
<dbReference type="RefSeq" id="WP_255026490.1">
    <property type="nucleotide sequence ID" value="NZ_JANDHW010000004.1"/>
</dbReference>
<dbReference type="PANTHER" id="PTHR12526">
    <property type="entry name" value="GLYCOSYLTRANSFERASE"/>
    <property type="match status" value="1"/>
</dbReference>
<reference evidence="3 4" key="1">
    <citation type="submission" date="2022-07" db="EMBL/GenBank/DDBJ databases">
        <title>Fecal culturing of patients with breast cancer.</title>
        <authorList>
            <person name="Teng N.M.Y."/>
            <person name="Kiu R."/>
            <person name="Evans R."/>
            <person name="Baker D.J."/>
            <person name="Zenner C."/>
            <person name="Robinson S.D."/>
            <person name="Hall L.J."/>
        </authorList>
    </citation>
    <scope>NUCLEOTIDE SEQUENCE [LARGE SCALE GENOMIC DNA]</scope>
    <source>
        <strain evidence="3 4">LH1063</strain>
    </source>
</reference>